<evidence type="ECO:0000313" key="1">
    <source>
        <dbReference type="EMBL" id="MBL1091614.1"/>
    </source>
</evidence>
<reference evidence="1 2" key="1">
    <citation type="submission" date="2021-01" db="EMBL/GenBank/DDBJ databases">
        <title>WGS of actinomycetes isolated from Thailand.</title>
        <authorList>
            <person name="Thawai C."/>
        </authorList>
    </citation>
    <scope>NUCLEOTIDE SEQUENCE [LARGE SCALE GENOMIC DNA]</scope>
    <source>
        <strain evidence="1 2">CH9-7</strain>
    </source>
</reference>
<dbReference type="EMBL" id="JAERRI010000010">
    <property type="protein sequence ID" value="MBL1091614.1"/>
    <property type="molecule type" value="Genomic_DNA"/>
</dbReference>
<keyword evidence="2" id="KW-1185">Reference proteome</keyword>
<protein>
    <submittedName>
        <fullName evidence="1">Uncharacterized protein</fullName>
    </submittedName>
</protein>
<dbReference type="Proteomes" id="UP000629371">
    <property type="component" value="Unassembled WGS sequence"/>
</dbReference>
<comment type="caution">
    <text evidence="1">The sequence shown here is derived from an EMBL/GenBank/DDBJ whole genome shotgun (WGS) entry which is preliminary data.</text>
</comment>
<dbReference type="RefSeq" id="WP_201806239.1">
    <property type="nucleotide sequence ID" value="NZ_JAERRI010000010.1"/>
</dbReference>
<sequence>MWNPTELWLEGAVMAVLHAAGPEQGYWVEETGLLHDDGSSNWWQLMPLEGGRAVVLGKDHDLPGDLYDALPQALSDAPGWLRDAWQDDAGPLRSVVRARAPIGFFSWVDEHGTWGEVPTDPAQDDGSALVRAPYSGSGERLFEDCADPDELREAYRLADAAFDAARAGTLDAEVLLPVLRRADPERAQPFAIEAALAVAARAGLTPGTARPALPGAPLPQEVK</sequence>
<proteinExistence type="predicted"/>
<name>A0ABS1MV75_9ACTN</name>
<gene>
    <name evidence="1" type="ORF">JK360_19815</name>
</gene>
<evidence type="ECO:0000313" key="2">
    <source>
        <dbReference type="Proteomes" id="UP000629371"/>
    </source>
</evidence>
<organism evidence="1 2">
    <name type="scientific">Streptomyces siderophoricus</name>
    <dbReference type="NCBI Taxonomy" id="2802281"/>
    <lineage>
        <taxon>Bacteria</taxon>
        <taxon>Bacillati</taxon>
        <taxon>Actinomycetota</taxon>
        <taxon>Actinomycetes</taxon>
        <taxon>Kitasatosporales</taxon>
        <taxon>Streptomycetaceae</taxon>
        <taxon>Streptomyces</taxon>
    </lineage>
</organism>
<accession>A0ABS1MV75</accession>